<name>A0A1V9X5K1_9ACAR</name>
<dbReference type="GO" id="GO:0006357">
    <property type="term" value="P:regulation of transcription by RNA polymerase II"/>
    <property type="evidence" value="ECO:0007669"/>
    <property type="project" value="InterPro"/>
</dbReference>
<dbReference type="GO" id="GO:0070847">
    <property type="term" value="C:core mediator complex"/>
    <property type="evidence" value="ECO:0007669"/>
    <property type="project" value="TreeGrafter"/>
</dbReference>
<comment type="function">
    <text evidence="8">Component of the Mediator complex, a coactivator involved in the regulated transcription of nearly all RNA polymerase II-dependent genes. Mediator functions as a bridge to convey information from gene-specific regulatory proteins to the basal RNA polymerase II transcription machinery. Mediator is recruited to promoters by direct interactions with regulatory proteins and serves as a scaffold for the assembly of a functional preinitiation complex with RNA polymerase II and the general transcription factors.</text>
</comment>
<evidence type="ECO:0000256" key="5">
    <source>
        <dbReference type="ARBA" id="ARBA00023159"/>
    </source>
</evidence>
<dbReference type="STRING" id="418985.A0A1V9X5K1"/>
<dbReference type="InterPro" id="IPR019364">
    <property type="entry name" value="Mediatior_Med8_fun/met"/>
</dbReference>
<evidence type="ECO:0000313" key="9">
    <source>
        <dbReference type="EMBL" id="OQR68678.1"/>
    </source>
</evidence>
<dbReference type="Proteomes" id="UP000192247">
    <property type="component" value="Unassembled WGS sequence"/>
</dbReference>
<comment type="similarity">
    <text evidence="2 8">Belongs to the Mediator complex subunit 8 family.</text>
</comment>
<evidence type="ECO:0000256" key="2">
    <source>
        <dbReference type="ARBA" id="ARBA00005716"/>
    </source>
</evidence>
<evidence type="ECO:0000256" key="7">
    <source>
        <dbReference type="ARBA" id="ARBA00023242"/>
    </source>
</evidence>
<dbReference type="GO" id="GO:0000978">
    <property type="term" value="F:RNA polymerase II cis-regulatory region sequence-specific DNA binding"/>
    <property type="evidence" value="ECO:0007669"/>
    <property type="project" value="TreeGrafter"/>
</dbReference>
<comment type="caution">
    <text evidence="9">The sequence shown here is derived from an EMBL/GenBank/DDBJ whole genome shotgun (WGS) entry which is preliminary data.</text>
</comment>
<evidence type="ECO:0000256" key="8">
    <source>
        <dbReference type="RuleBase" id="RU364144"/>
    </source>
</evidence>
<keyword evidence="5 8" id="KW-0010">Activator</keyword>
<evidence type="ECO:0000256" key="6">
    <source>
        <dbReference type="ARBA" id="ARBA00023163"/>
    </source>
</evidence>
<dbReference type="InParanoid" id="A0A1V9X5K1"/>
<dbReference type="AlphaFoldDB" id="A0A1V9X5K1"/>
<sequence>MDKEDKQVDQVVDVLLTRSNDLKNNIQQLIWKFENEYETLQWPAVLDNFALISGQMNNLLKVLRNDKIPKLRNWIILPLLVSPDPDPELQRLTEGRVPLFNHQAVPDYLRTLCDPEIERADQMILMKASQSPSDGSTKQVASHNKICQQVSEVIRSSREEWDIDTSRGIQQTSSAPDTAMLISAISTGKLLRGGNQGPGLGGQTLGTHSPKPMGASIGGPIGGGPVPNRGMNAPPTAGGKIPTATIKTNIKSGGAMSSHPYMR</sequence>
<accession>A0A1V9X5K1</accession>
<gene>
    <name evidence="8" type="primary">MED8</name>
    <name evidence="9" type="ORF">BIW11_12754</name>
</gene>
<dbReference type="FunCoup" id="A0A1V9X5K1">
    <property type="interactions" value="1367"/>
</dbReference>
<keyword evidence="4 8" id="KW-0805">Transcription regulation</keyword>
<proteinExistence type="inferred from homology"/>
<comment type="subcellular location">
    <subcellularLocation>
        <location evidence="1 8">Nucleus</location>
    </subcellularLocation>
</comment>
<keyword evidence="10" id="KW-1185">Reference proteome</keyword>
<evidence type="ECO:0000256" key="3">
    <source>
        <dbReference type="ARBA" id="ARBA00011837"/>
    </source>
</evidence>
<protein>
    <recommendedName>
        <fullName evidence="8">Mediator of RNA polymerase II transcription subunit 8</fullName>
    </recommendedName>
    <alternativeName>
        <fullName evidence="8">Mediator complex subunit 8</fullName>
    </alternativeName>
</protein>
<dbReference type="GO" id="GO:0016592">
    <property type="term" value="C:mediator complex"/>
    <property type="evidence" value="ECO:0007669"/>
    <property type="project" value="InterPro"/>
</dbReference>
<dbReference type="EMBL" id="MNPL01023556">
    <property type="protein sequence ID" value="OQR68678.1"/>
    <property type="molecule type" value="Genomic_DNA"/>
</dbReference>
<dbReference type="Pfam" id="PF10232">
    <property type="entry name" value="Med8"/>
    <property type="match status" value="1"/>
</dbReference>
<dbReference type="PANTHER" id="PTHR13074">
    <property type="entry name" value="MEDIATOR OF RNA POLYMERASE II TRANSCRIPTION SUBUNIT 8"/>
    <property type="match status" value="1"/>
</dbReference>
<dbReference type="OrthoDB" id="150687at2759"/>
<reference evidence="9 10" key="1">
    <citation type="journal article" date="2017" name="Gigascience">
        <title>Draft genome of the honey bee ectoparasitic mite, Tropilaelaps mercedesae, is shaped by the parasitic life history.</title>
        <authorList>
            <person name="Dong X."/>
            <person name="Armstrong S.D."/>
            <person name="Xia D."/>
            <person name="Makepeace B.L."/>
            <person name="Darby A.C."/>
            <person name="Kadowaki T."/>
        </authorList>
    </citation>
    <scope>NUCLEOTIDE SEQUENCE [LARGE SCALE GENOMIC DNA]</scope>
    <source>
        <strain evidence="9">Wuxi-XJTLU</strain>
    </source>
</reference>
<dbReference type="GO" id="GO:0003712">
    <property type="term" value="F:transcription coregulator activity"/>
    <property type="evidence" value="ECO:0007669"/>
    <property type="project" value="InterPro"/>
</dbReference>
<comment type="subunit">
    <text evidence="3 8">Component of the Mediator complex.</text>
</comment>
<evidence type="ECO:0000313" key="10">
    <source>
        <dbReference type="Proteomes" id="UP000192247"/>
    </source>
</evidence>
<dbReference type="PANTHER" id="PTHR13074:SF9">
    <property type="entry name" value="MEDIATOR OF RNA POLYMERASE II TRANSCRIPTION SUBUNIT 8"/>
    <property type="match status" value="1"/>
</dbReference>
<keyword evidence="6 8" id="KW-0804">Transcription</keyword>
<organism evidence="9 10">
    <name type="scientific">Tropilaelaps mercedesae</name>
    <dbReference type="NCBI Taxonomy" id="418985"/>
    <lineage>
        <taxon>Eukaryota</taxon>
        <taxon>Metazoa</taxon>
        <taxon>Ecdysozoa</taxon>
        <taxon>Arthropoda</taxon>
        <taxon>Chelicerata</taxon>
        <taxon>Arachnida</taxon>
        <taxon>Acari</taxon>
        <taxon>Parasitiformes</taxon>
        <taxon>Mesostigmata</taxon>
        <taxon>Gamasina</taxon>
        <taxon>Dermanyssoidea</taxon>
        <taxon>Laelapidae</taxon>
        <taxon>Tropilaelaps</taxon>
    </lineage>
</organism>
<keyword evidence="7 8" id="KW-0539">Nucleus</keyword>
<evidence type="ECO:0000256" key="4">
    <source>
        <dbReference type="ARBA" id="ARBA00023015"/>
    </source>
</evidence>
<evidence type="ECO:0000256" key="1">
    <source>
        <dbReference type="ARBA" id="ARBA00004123"/>
    </source>
</evidence>